<dbReference type="Proteomes" id="UP000215215">
    <property type="component" value="Unassembled WGS sequence"/>
</dbReference>
<evidence type="ECO:0000256" key="1">
    <source>
        <dbReference type="ARBA" id="ARBA00004917"/>
    </source>
</evidence>
<evidence type="ECO:0000256" key="4">
    <source>
        <dbReference type="ARBA" id="ARBA00022619"/>
    </source>
</evidence>
<dbReference type="InterPro" id="IPR002180">
    <property type="entry name" value="LS/RS"/>
</dbReference>
<feature type="binding site" evidence="8">
    <location>
        <begin position="85"/>
        <end position="86"/>
    </location>
    <ligand>
        <name>(2S)-2-hydroxy-3-oxobutyl phosphate</name>
        <dbReference type="ChEBI" id="CHEBI:58830"/>
    </ligand>
</feature>
<comment type="caution">
    <text evidence="9">The sequence shown here is derived from an EMBL/GenBank/DDBJ whole genome shotgun (WGS) entry which is preliminary data.</text>
</comment>
<dbReference type="FunFam" id="3.40.50.960:FF:000001">
    <property type="entry name" value="6,7-dimethyl-8-ribityllumazine synthase"/>
    <property type="match status" value="1"/>
</dbReference>
<feature type="binding site" evidence="8">
    <location>
        <position position="22"/>
    </location>
    <ligand>
        <name>5-amino-6-(D-ribitylamino)uracil</name>
        <dbReference type="ChEBI" id="CHEBI:15934"/>
    </ligand>
</feature>
<comment type="similarity">
    <text evidence="2 8">Belongs to the DMRL synthase family.</text>
</comment>
<dbReference type="UniPathway" id="UPA00275">
    <property type="reaction ID" value="UER00404"/>
</dbReference>
<comment type="function">
    <text evidence="8">Catalyzes the formation of 6,7-dimethyl-8-ribityllumazine by condensation of 5-amino-6-(D-ribitylamino)uracil with 3,4-dihydroxy-2-butanone 4-phosphate. This is the penultimate step in the biosynthesis of riboflavin.</text>
</comment>
<proteinExistence type="inferred from homology"/>
<feature type="binding site" evidence="8">
    <location>
        <begin position="80"/>
        <end position="82"/>
    </location>
    <ligand>
        <name>5-amino-6-(D-ribitylamino)uracil</name>
        <dbReference type="ChEBI" id="CHEBI:15934"/>
    </ligand>
</feature>
<evidence type="ECO:0000256" key="5">
    <source>
        <dbReference type="ARBA" id="ARBA00022679"/>
    </source>
</evidence>
<organism evidence="9 10">
    <name type="scientific">candidate division WOR-3 bacterium JGI_Cruoil_03_44_89</name>
    <dbReference type="NCBI Taxonomy" id="1973748"/>
    <lineage>
        <taxon>Bacteria</taxon>
        <taxon>Bacteria division WOR-3</taxon>
    </lineage>
</organism>
<dbReference type="InterPro" id="IPR036467">
    <property type="entry name" value="LS/RS_sf"/>
</dbReference>
<dbReference type="PANTHER" id="PTHR21058:SF0">
    <property type="entry name" value="6,7-DIMETHYL-8-RIBITYLLUMAZINE SYNTHASE"/>
    <property type="match status" value="1"/>
</dbReference>
<evidence type="ECO:0000256" key="2">
    <source>
        <dbReference type="ARBA" id="ARBA00007424"/>
    </source>
</evidence>
<gene>
    <name evidence="8" type="primary">ribH</name>
    <name evidence="9" type="ORF">CH333_07200</name>
</gene>
<evidence type="ECO:0000313" key="9">
    <source>
        <dbReference type="EMBL" id="OYD14818.1"/>
    </source>
</evidence>
<feature type="binding site" evidence="8">
    <location>
        <position position="113"/>
    </location>
    <ligand>
        <name>5-amino-6-(D-ribitylamino)uracil</name>
        <dbReference type="ChEBI" id="CHEBI:15934"/>
    </ligand>
</feature>
<dbReference type="Gene3D" id="3.40.50.960">
    <property type="entry name" value="Lumazine/riboflavin synthase"/>
    <property type="match status" value="1"/>
</dbReference>
<dbReference type="CDD" id="cd09209">
    <property type="entry name" value="Lumazine_synthase-I"/>
    <property type="match status" value="1"/>
</dbReference>
<dbReference type="GO" id="GO:0009349">
    <property type="term" value="C:riboflavin synthase complex"/>
    <property type="evidence" value="ECO:0007669"/>
    <property type="project" value="UniProtKB-UniRule"/>
</dbReference>
<dbReference type="GO" id="GO:0009231">
    <property type="term" value="P:riboflavin biosynthetic process"/>
    <property type="evidence" value="ECO:0007669"/>
    <property type="project" value="UniProtKB-UniRule"/>
</dbReference>
<reference evidence="9 10" key="1">
    <citation type="submission" date="2017-07" db="EMBL/GenBank/DDBJ databases">
        <title>Recovery of genomes from metagenomes via a dereplication, aggregation, and scoring strategy.</title>
        <authorList>
            <person name="Sieber C.M."/>
            <person name="Probst A.J."/>
            <person name="Sharrar A."/>
            <person name="Thomas B.C."/>
            <person name="Hess M."/>
            <person name="Tringe S.G."/>
            <person name="Banfield J.F."/>
        </authorList>
    </citation>
    <scope>NUCLEOTIDE SEQUENCE [LARGE SCALE GENOMIC DNA]</scope>
    <source>
        <strain evidence="9">JGI_Cruoil_03_44_89</strain>
    </source>
</reference>
<evidence type="ECO:0000256" key="6">
    <source>
        <dbReference type="ARBA" id="ARBA00048785"/>
    </source>
</evidence>
<evidence type="ECO:0000256" key="7">
    <source>
        <dbReference type="ARBA" id="ARBA00072606"/>
    </source>
</evidence>
<evidence type="ECO:0000313" key="10">
    <source>
        <dbReference type="Proteomes" id="UP000215215"/>
    </source>
</evidence>
<sequence length="153" mass="16681">MKIHEGKLSGIGKKFAVVVSRFNNLVSDRLVEGAEDCLLRHGVKEDDIEIFKVPGAYEIPYIAKTLAEKGKFDALICLGAIIRGETPHFDFVSSNVMRGIMQINLEHDVPVVMGIITADTLEQALDRAGAKQANRGFSAAMAALELTNLENVL</sequence>
<evidence type="ECO:0000256" key="8">
    <source>
        <dbReference type="HAMAP-Rule" id="MF_00178"/>
    </source>
</evidence>
<dbReference type="InterPro" id="IPR034964">
    <property type="entry name" value="LS"/>
</dbReference>
<keyword evidence="4 8" id="KW-0686">Riboflavin biosynthesis</keyword>
<dbReference type="PANTHER" id="PTHR21058">
    <property type="entry name" value="6,7-DIMETHYL-8-RIBITYLLUMAZINE SYNTHASE DMRL SYNTHASE LUMAZINE SYNTHASE"/>
    <property type="match status" value="1"/>
</dbReference>
<keyword evidence="5 8" id="KW-0808">Transferase</keyword>
<dbReference type="Pfam" id="PF00885">
    <property type="entry name" value="DMRL_synthase"/>
    <property type="match status" value="1"/>
</dbReference>
<dbReference type="SUPFAM" id="SSF52121">
    <property type="entry name" value="Lumazine synthase"/>
    <property type="match status" value="1"/>
</dbReference>
<dbReference type="HAMAP" id="MF_00178">
    <property type="entry name" value="Lumazine_synth"/>
    <property type="match status" value="1"/>
</dbReference>
<comment type="catalytic activity">
    <reaction evidence="6 8">
        <text>(2S)-2-hydroxy-3-oxobutyl phosphate + 5-amino-6-(D-ribitylamino)uracil = 6,7-dimethyl-8-(1-D-ribityl)lumazine + phosphate + 2 H2O + H(+)</text>
        <dbReference type="Rhea" id="RHEA:26152"/>
        <dbReference type="ChEBI" id="CHEBI:15377"/>
        <dbReference type="ChEBI" id="CHEBI:15378"/>
        <dbReference type="ChEBI" id="CHEBI:15934"/>
        <dbReference type="ChEBI" id="CHEBI:43474"/>
        <dbReference type="ChEBI" id="CHEBI:58201"/>
        <dbReference type="ChEBI" id="CHEBI:58830"/>
        <dbReference type="EC" id="2.5.1.78"/>
    </reaction>
</comment>
<protein>
    <recommendedName>
        <fullName evidence="7 8">6,7-dimethyl-8-ribityllumazine synthase</fullName>
        <shortName evidence="8">DMRL synthase</shortName>
        <shortName evidence="8">LS</shortName>
        <shortName evidence="8">Lumazine synthase</shortName>
        <ecNumber evidence="3 8">2.5.1.78</ecNumber>
    </recommendedName>
</protein>
<accession>A0A235BR59</accession>
<dbReference type="GO" id="GO:0005829">
    <property type="term" value="C:cytosol"/>
    <property type="evidence" value="ECO:0007669"/>
    <property type="project" value="TreeGrafter"/>
</dbReference>
<dbReference type="GO" id="GO:0000906">
    <property type="term" value="F:6,7-dimethyl-8-ribityllumazine synthase activity"/>
    <property type="evidence" value="ECO:0007669"/>
    <property type="project" value="UniProtKB-UniRule"/>
</dbReference>
<dbReference type="EMBL" id="NOZQ01000157">
    <property type="protein sequence ID" value="OYD14818.1"/>
    <property type="molecule type" value="Genomic_DNA"/>
</dbReference>
<dbReference type="EC" id="2.5.1.78" evidence="3 8"/>
<evidence type="ECO:0000256" key="3">
    <source>
        <dbReference type="ARBA" id="ARBA00012664"/>
    </source>
</evidence>
<name>A0A235BR59_UNCW3</name>
<dbReference type="NCBIfam" id="TIGR00114">
    <property type="entry name" value="lumazine-synth"/>
    <property type="match status" value="1"/>
</dbReference>
<feature type="binding site" evidence="8">
    <location>
        <begin position="56"/>
        <end position="58"/>
    </location>
    <ligand>
        <name>5-amino-6-(D-ribitylamino)uracil</name>
        <dbReference type="ChEBI" id="CHEBI:15934"/>
    </ligand>
</feature>
<feature type="active site" description="Proton donor" evidence="8">
    <location>
        <position position="88"/>
    </location>
</feature>
<feature type="binding site" evidence="8">
    <location>
        <position position="127"/>
    </location>
    <ligand>
        <name>(2S)-2-hydroxy-3-oxobutyl phosphate</name>
        <dbReference type="ChEBI" id="CHEBI:58830"/>
    </ligand>
</feature>
<dbReference type="AlphaFoldDB" id="A0A235BR59"/>
<comment type="pathway">
    <text evidence="1 8">Cofactor biosynthesis; riboflavin biosynthesis; riboflavin from 2-hydroxy-3-oxobutyl phosphate and 5-amino-6-(D-ribitylamino)uracil: step 1/2.</text>
</comment>